<gene>
    <name evidence="1" type="ORF">Pla175_28360</name>
</gene>
<accession>A0A518DDD2</accession>
<organism evidence="1 2">
    <name type="scientific">Pirellulimonas nuda</name>
    <dbReference type="NCBI Taxonomy" id="2528009"/>
    <lineage>
        <taxon>Bacteria</taxon>
        <taxon>Pseudomonadati</taxon>
        <taxon>Planctomycetota</taxon>
        <taxon>Planctomycetia</taxon>
        <taxon>Pirellulales</taxon>
        <taxon>Lacipirellulaceae</taxon>
        <taxon>Pirellulimonas</taxon>
    </lineage>
</organism>
<sequence length="127" mass="14622">MSFYRAPAVPKRTGYNLVITALPLREVWNDENETVATEREADLNEGEIRDLLRLGPVQFVVAETAAPPQWVPVAEAFDFWKSEIRPHLADPAEESFDLTAFPDEYCYLATRWQWDGTEPLVVLRTFH</sequence>
<proteinExistence type="predicted"/>
<protein>
    <submittedName>
        <fullName evidence="1">Uncharacterized protein</fullName>
    </submittedName>
</protein>
<dbReference type="AlphaFoldDB" id="A0A518DDD2"/>
<dbReference type="KEGG" id="pnd:Pla175_28360"/>
<reference evidence="1 2" key="1">
    <citation type="submission" date="2019-02" db="EMBL/GenBank/DDBJ databases">
        <title>Deep-cultivation of Planctomycetes and their phenomic and genomic characterization uncovers novel biology.</title>
        <authorList>
            <person name="Wiegand S."/>
            <person name="Jogler M."/>
            <person name="Boedeker C."/>
            <person name="Pinto D."/>
            <person name="Vollmers J."/>
            <person name="Rivas-Marin E."/>
            <person name="Kohn T."/>
            <person name="Peeters S.H."/>
            <person name="Heuer A."/>
            <person name="Rast P."/>
            <person name="Oberbeckmann S."/>
            <person name="Bunk B."/>
            <person name="Jeske O."/>
            <person name="Meyerdierks A."/>
            <person name="Storesund J.E."/>
            <person name="Kallscheuer N."/>
            <person name="Luecker S."/>
            <person name="Lage O.M."/>
            <person name="Pohl T."/>
            <person name="Merkel B.J."/>
            <person name="Hornburger P."/>
            <person name="Mueller R.-W."/>
            <person name="Bruemmer F."/>
            <person name="Labrenz M."/>
            <person name="Spormann A.M."/>
            <person name="Op den Camp H."/>
            <person name="Overmann J."/>
            <person name="Amann R."/>
            <person name="Jetten M.S.M."/>
            <person name="Mascher T."/>
            <person name="Medema M.H."/>
            <person name="Devos D.P."/>
            <person name="Kaster A.-K."/>
            <person name="Ovreas L."/>
            <person name="Rohde M."/>
            <person name="Galperin M.Y."/>
            <person name="Jogler C."/>
        </authorList>
    </citation>
    <scope>NUCLEOTIDE SEQUENCE [LARGE SCALE GENOMIC DNA]</scope>
    <source>
        <strain evidence="1 2">Pla175</strain>
    </source>
</reference>
<evidence type="ECO:0000313" key="1">
    <source>
        <dbReference type="EMBL" id="QDU89446.1"/>
    </source>
</evidence>
<name>A0A518DDD2_9BACT</name>
<dbReference type="EMBL" id="CP036291">
    <property type="protein sequence ID" value="QDU89446.1"/>
    <property type="molecule type" value="Genomic_DNA"/>
</dbReference>
<keyword evidence="2" id="KW-1185">Reference proteome</keyword>
<evidence type="ECO:0000313" key="2">
    <source>
        <dbReference type="Proteomes" id="UP000317429"/>
    </source>
</evidence>
<dbReference type="Proteomes" id="UP000317429">
    <property type="component" value="Chromosome"/>
</dbReference>